<evidence type="ECO:0000259" key="1">
    <source>
        <dbReference type="Pfam" id="PF01521"/>
    </source>
</evidence>
<protein>
    <submittedName>
        <fullName evidence="2">Iron-sulfur cluster biosynthesis family protein</fullName>
    </submittedName>
</protein>
<dbReference type="RefSeq" id="WP_268751850.1">
    <property type="nucleotide sequence ID" value="NZ_JAPRFQ010000001.1"/>
</dbReference>
<feature type="domain" description="Core" evidence="1">
    <location>
        <begin position="1"/>
        <end position="104"/>
    </location>
</feature>
<proteinExistence type="predicted"/>
<organism evidence="2 3">
    <name type="scientific">Aerococcus kribbianus</name>
    <dbReference type="NCBI Taxonomy" id="2999064"/>
    <lineage>
        <taxon>Bacteria</taxon>
        <taxon>Bacillati</taxon>
        <taxon>Bacillota</taxon>
        <taxon>Bacilli</taxon>
        <taxon>Lactobacillales</taxon>
        <taxon>Aerococcaceae</taxon>
        <taxon>Aerococcus</taxon>
    </lineage>
</organism>
<dbReference type="Proteomes" id="UP001146670">
    <property type="component" value="Unassembled WGS sequence"/>
</dbReference>
<comment type="caution">
    <text evidence="2">The sequence shown here is derived from an EMBL/GenBank/DDBJ whole genome shotgun (WGS) entry which is preliminary data.</text>
</comment>
<dbReference type="Gene3D" id="2.60.300.12">
    <property type="entry name" value="HesB-like domain"/>
    <property type="match status" value="1"/>
</dbReference>
<keyword evidence="3" id="KW-1185">Reference proteome</keyword>
<dbReference type="SUPFAM" id="SSF89360">
    <property type="entry name" value="HesB-like domain"/>
    <property type="match status" value="1"/>
</dbReference>
<name>A0A9X3JGH0_9LACT</name>
<dbReference type="EMBL" id="JAPRFR010000001">
    <property type="protein sequence ID" value="MCZ0725534.1"/>
    <property type="molecule type" value="Genomic_DNA"/>
</dbReference>
<reference evidence="2" key="1">
    <citation type="submission" date="2022-12" db="EMBL/GenBank/DDBJ databases">
        <title>Description and comparative metabolic analysis of Aerococcus sp. nov., isolated from the feces of a pig.</title>
        <authorList>
            <person name="Chang Y.-H."/>
        </authorList>
    </citation>
    <scope>NUCLEOTIDE SEQUENCE</scope>
    <source>
        <strain evidence="2">YH-aer222</strain>
    </source>
</reference>
<sequence>MKVNISQTAIDQLQSLHLFSNLCLTTSQNLSPENSGPNHLILIGNVSDFTPYDQTINSHVGKIHLNSDSLRILAHDNEIDYDHYRQAFILLVDGQLVEDNIQVLDASLNTSPRKDTSL</sequence>
<gene>
    <name evidence="2" type="ORF">OW157_02995</name>
</gene>
<dbReference type="InterPro" id="IPR000361">
    <property type="entry name" value="ATAP_core_dom"/>
</dbReference>
<dbReference type="InterPro" id="IPR035903">
    <property type="entry name" value="HesB-like_dom_sf"/>
</dbReference>
<accession>A0A9X3JGH0</accession>
<evidence type="ECO:0000313" key="2">
    <source>
        <dbReference type="EMBL" id="MCZ0725534.1"/>
    </source>
</evidence>
<dbReference type="Pfam" id="PF01521">
    <property type="entry name" value="Fe-S_biosyn"/>
    <property type="match status" value="1"/>
</dbReference>
<dbReference type="AlphaFoldDB" id="A0A9X3JGH0"/>
<evidence type="ECO:0000313" key="3">
    <source>
        <dbReference type="Proteomes" id="UP001146670"/>
    </source>
</evidence>